<reference evidence="2" key="1">
    <citation type="submission" date="2023-03" db="EMBL/GenBank/DDBJ databases">
        <title>Massive genome expansion in bonnet fungi (Mycena s.s.) driven by repeated elements and novel gene families across ecological guilds.</title>
        <authorList>
            <consortium name="Lawrence Berkeley National Laboratory"/>
            <person name="Harder C.B."/>
            <person name="Miyauchi S."/>
            <person name="Viragh M."/>
            <person name="Kuo A."/>
            <person name="Thoen E."/>
            <person name="Andreopoulos B."/>
            <person name="Lu D."/>
            <person name="Skrede I."/>
            <person name="Drula E."/>
            <person name="Henrissat B."/>
            <person name="Morin E."/>
            <person name="Kohler A."/>
            <person name="Barry K."/>
            <person name="LaButti K."/>
            <person name="Morin E."/>
            <person name="Salamov A."/>
            <person name="Lipzen A."/>
            <person name="Mereny Z."/>
            <person name="Hegedus B."/>
            <person name="Baldrian P."/>
            <person name="Stursova M."/>
            <person name="Weitz H."/>
            <person name="Taylor A."/>
            <person name="Grigoriev I.V."/>
            <person name="Nagy L.G."/>
            <person name="Martin F."/>
            <person name="Kauserud H."/>
        </authorList>
    </citation>
    <scope>NUCLEOTIDE SEQUENCE</scope>
    <source>
        <strain evidence="2">CBHHK067</strain>
    </source>
</reference>
<organism evidence="2 3">
    <name type="scientific">Mycena rosella</name>
    <name type="common">Pink bonnet</name>
    <name type="synonym">Agaricus rosellus</name>
    <dbReference type="NCBI Taxonomy" id="1033263"/>
    <lineage>
        <taxon>Eukaryota</taxon>
        <taxon>Fungi</taxon>
        <taxon>Dikarya</taxon>
        <taxon>Basidiomycota</taxon>
        <taxon>Agaricomycotina</taxon>
        <taxon>Agaricomycetes</taxon>
        <taxon>Agaricomycetidae</taxon>
        <taxon>Agaricales</taxon>
        <taxon>Marasmiineae</taxon>
        <taxon>Mycenaceae</taxon>
        <taxon>Mycena</taxon>
    </lineage>
</organism>
<dbReference type="Proteomes" id="UP001221757">
    <property type="component" value="Unassembled WGS sequence"/>
</dbReference>
<feature type="region of interest" description="Disordered" evidence="1">
    <location>
        <begin position="202"/>
        <end position="227"/>
    </location>
</feature>
<accession>A0AAD7DXL9</accession>
<sequence length="227" mass="24196">MAYGSRCAQWRGGEGRAGEQGAGVRRTGASLFYAGSRARCRAWGKSNAASVVIFALRPMQKGTQGMQPVARNRGQHHRIEGISRGMTFVETRRAGAQILRQDGCVPSFFFFPSALRGANPEGCAERYMKPGRGIGGRIDGRGQRAGQMLRQNGRVPPALFFASRPSLGGANAEGCAVNAAGRGIESIIKGIVEDRIADTASHEGAARARGSADPWVGRATPRRGRRS</sequence>
<evidence type="ECO:0000313" key="3">
    <source>
        <dbReference type="Proteomes" id="UP001221757"/>
    </source>
</evidence>
<protein>
    <submittedName>
        <fullName evidence="2">Uncharacterized protein</fullName>
    </submittedName>
</protein>
<comment type="caution">
    <text evidence="2">The sequence shown here is derived from an EMBL/GenBank/DDBJ whole genome shotgun (WGS) entry which is preliminary data.</text>
</comment>
<dbReference type="EMBL" id="JARKIE010000017">
    <property type="protein sequence ID" value="KAJ7701394.1"/>
    <property type="molecule type" value="Genomic_DNA"/>
</dbReference>
<evidence type="ECO:0000313" key="2">
    <source>
        <dbReference type="EMBL" id="KAJ7701394.1"/>
    </source>
</evidence>
<keyword evidence="3" id="KW-1185">Reference proteome</keyword>
<name>A0AAD7DXL9_MYCRO</name>
<dbReference type="AlphaFoldDB" id="A0AAD7DXL9"/>
<gene>
    <name evidence="2" type="ORF">B0H17DRAFT_1045262</name>
</gene>
<evidence type="ECO:0000256" key="1">
    <source>
        <dbReference type="SAM" id="MobiDB-lite"/>
    </source>
</evidence>
<proteinExistence type="predicted"/>